<dbReference type="Gene3D" id="1.10.10.1740">
    <property type="entry name" value="Transmembrane protein 14-like"/>
    <property type="match status" value="1"/>
</dbReference>
<proteinExistence type="inferred from homology"/>
<dbReference type="PANTHER" id="PTHR12668">
    <property type="entry name" value="TRANSMEMBRANE PROTEIN 14, 15"/>
    <property type="match status" value="1"/>
</dbReference>
<evidence type="ECO:0000256" key="3">
    <source>
        <dbReference type="ARBA" id="ARBA00022692"/>
    </source>
</evidence>
<dbReference type="InterPro" id="IPR044890">
    <property type="entry name" value="TMEM14_sf"/>
</dbReference>
<dbReference type="PANTHER" id="PTHR12668:SF43">
    <property type="entry name" value="TRANSMEMBRANE PROTEIN 14 HOMOLOG"/>
    <property type="match status" value="1"/>
</dbReference>
<evidence type="ECO:0000256" key="7">
    <source>
        <dbReference type="SAM" id="Phobius"/>
    </source>
</evidence>
<evidence type="ECO:0000256" key="6">
    <source>
        <dbReference type="SAM" id="MobiDB-lite"/>
    </source>
</evidence>
<dbReference type="GO" id="GO:0009706">
    <property type="term" value="C:chloroplast inner membrane"/>
    <property type="evidence" value="ECO:0007669"/>
    <property type="project" value="TreeGrafter"/>
</dbReference>
<evidence type="ECO:0000313" key="8">
    <source>
        <dbReference type="EMBL" id="CAI8612941.1"/>
    </source>
</evidence>
<dbReference type="EMBL" id="OX451740">
    <property type="protein sequence ID" value="CAI8612941.1"/>
    <property type="molecule type" value="Genomic_DNA"/>
</dbReference>
<name>A0AAV1ARI2_VICFA</name>
<evidence type="ECO:0000256" key="1">
    <source>
        <dbReference type="ARBA" id="ARBA00004370"/>
    </source>
</evidence>
<accession>A0AAV1ARI2</accession>
<dbReference type="AlphaFoldDB" id="A0AAV1ARI2"/>
<sequence>MASMNFTMDSVSVLNPKLNHTRPSLPSHSPRFRSLLNTRTFKLSLPRYALNTRKPLTVTFSAAPQHDSDHGEVQVEKGNDDVDVGSEEESESQEAWKQTLETFKEQALKVQGVSQEAYELYSKKAVVILKDTSEQLKIHADKATNDLSVVAKEIAEEGKEYLSSAAESSPEVKEIVETFTSPEDDLTSVSGVRDFYVGIPYGLLLSLGGFLFFMITGSLAAIRFGVILGGGLLALSISSLKSYKKGQPNSIALKGQTAIASILFLREISSVGRGSTYFTALISGAVAAFYVYRLVLEGKPQKGSNLEGEAGN</sequence>
<feature type="transmembrane region" description="Helical" evidence="7">
    <location>
        <begin position="275"/>
        <end position="295"/>
    </location>
</feature>
<evidence type="ECO:0000256" key="5">
    <source>
        <dbReference type="ARBA" id="ARBA00023136"/>
    </source>
</evidence>
<feature type="region of interest" description="Disordered" evidence="6">
    <location>
        <begin position="61"/>
        <end position="95"/>
    </location>
</feature>
<evidence type="ECO:0000256" key="2">
    <source>
        <dbReference type="ARBA" id="ARBA00007590"/>
    </source>
</evidence>
<dbReference type="GO" id="GO:0015245">
    <property type="term" value="F:fatty acid transmembrane transporter activity"/>
    <property type="evidence" value="ECO:0007669"/>
    <property type="project" value="TreeGrafter"/>
</dbReference>
<keyword evidence="9" id="KW-1185">Reference proteome</keyword>
<feature type="transmembrane region" description="Helical" evidence="7">
    <location>
        <begin position="221"/>
        <end position="239"/>
    </location>
</feature>
<organism evidence="8 9">
    <name type="scientific">Vicia faba</name>
    <name type="common">Broad bean</name>
    <name type="synonym">Faba vulgaris</name>
    <dbReference type="NCBI Taxonomy" id="3906"/>
    <lineage>
        <taxon>Eukaryota</taxon>
        <taxon>Viridiplantae</taxon>
        <taxon>Streptophyta</taxon>
        <taxon>Embryophyta</taxon>
        <taxon>Tracheophyta</taxon>
        <taxon>Spermatophyta</taxon>
        <taxon>Magnoliopsida</taxon>
        <taxon>eudicotyledons</taxon>
        <taxon>Gunneridae</taxon>
        <taxon>Pentapetalae</taxon>
        <taxon>rosids</taxon>
        <taxon>fabids</taxon>
        <taxon>Fabales</taxon>
        <taxon>Fabaceae</taxon>
        <taxon>Papilionoideae</taxon>
        <taxon>50 kb inversion clade</taxon>
        <taxon>NPAAA clade</taxon>
        <taxon>Hologalegina</taxon>
        <taxon>IRL clade</taxon>
        <taxon>Fabeae</taxon>
        <taxon>Vicia</taxon>
    </lineage>
</organism>
<feature type="compositionally biased region" description="Basic and acidic residues" evidence="6">
    <location>
        <begin position="66"/>
        <end position="80"/>
    </location>
</feature>
<evidence type="ECO:0000256" key="4">
    <source>
        <dbReference type="ARBA" id="ARBA00022989"/>
    </source>
</evidence>
<dbReference type="InterPro" id="IPR005349">
    <property type="entry name" value="TMEM14"/>
</dbReference>
<dbReference type="Pfam" id="PF03647">
    <property type="entry name" value="Tmemb_14"/>
    <property type="match status" value="1"/>
</dbReference>
<comment type="similarity">
    <text evidence="2">Belongs to the TMEM14 family.</text>
</comment>
<dbReference type="Proteomes" id="UP001157006">
    <property type="component" value="Chromosome 5"/>
</dbReference>
<gene>
    <name evidence="8" type="ORF">VFH_V058640</name>
</gene>
<keyword evidence="3 7" id="KW-0812">Transmembrane</keyword>
<feature type="transmembrane region" description="Helical" evidence="7">
    <location>
        <begin position="195"/>
        <end position="215"/>
    </location>
</feature>
<protein>
    <recommendedName>
        <fullName evidence="10">Protein FATTY ACID EXPORT 3, chloroplastic</fullName>
    </recommendedName>
</protein>
<keyword evidence="4 7" id="KW-1133">Transmembrane helix</keyword>
<evidence type="ECO:0000313" key="9">
    <source>
        <dbReference type="Proteomes" id="UP001157006"/>
    </source>
</evidence>
<evidence type="ECO:0008006" key="10">
    <source>
        <dbReference type="Google" id="ProtNLM"/>
    </source>
</evidence>
<feature type="compositionally biased region" description="Acidic residues" evidence="6">
    <location>
        <begin position="81"/>
        <end position="92"/>
    </location>
</feature>
<keyword evidence="5 7" id="KW-0472">Membrane</keyword>
<comment type="subcellular location">
    <subcellularLocation>
        <location evidence="1">Membrane</location>
    </subcellularLocation>
</comment>
<reference evidence="8 9" key="1">
    <citation type="submission" date="2023-01" db="EMBL/GenBank/DDBJ databases">
        <authorList>
            <person name="Kreplak J."/>
        </authorList>
    </citation>
    <scope>NUCLEOTIDE SEQUENCE [LARGE SCALE GENOMIC DNA]</scope>
</reference>